<proteinExistence type="predicted"/>
<reference evidence="1 2" key="1">
    <citation type="submission" date="2010-11" db="EMBL/GenBank/DDBJ databases">
        <title>The complete genome of Thermotoga thermarum DSM 5069.</title>
        <authorList>
            <consortium name="US DOE Joint Genome Institute (JGI-PGF)"/>
            <person name="Lucas S."/>
            <person name="Copeland A."/>
            <person name="Lapidus A."/>
            <person name="Bruce D."/>
            <person name="Goodwin L."/>
            <person name="Pitluck S."/>
            <person name="Kyrpides N."/>
            <person name="Mavromatis K."/>
            <person name="Ivanova N."/>
            <person name="Zeytun A."/>
            <person name="Brettin T."/>
            <person name="Detter J.C."/>
            <person name="Tapia R."/>
            <person name="Han C."/>
            <person name="Land M."/>
            <person name="Hauser L."/>
            <person name="Markowitz V."/>
            <person name="Cheng J.-F."/>
            <person name="Hugenholtz P."/>
            <person name="Woyke T."/>
            <person name="Wu D."/>
            <person name="Spring S."/>
            <person name="Schroeder M."/>
            <person name="Brambilla E."/>
            <person name="Klenk H.-P."/>
            <person name="Eisen J.A."/>
        </authorList>
    </citation>
    <scope>NUCLEOTIDE SEQUENCE [LARGE SCALE GENOMIC DNA]</scope>
    <source>
        <strain evidence="1 2">DSM 5069</strain>
    </source>
</reference>
<dbReference type="EMBL" id="CP002351">
    <property type="protein sequence ID" value="AEH50319.1"/>
    <property type="molecule type" value="Genomic_DNA"/>
</dbReference>
<accession>F7YWT2</accession>
<dbReference type="HOGENOM" id="CLU_787247_0_0_0"/>
<evidence type="ECO:0000313" key="1">
    <source>
        <dbReference type="EMBL" id="AEH50319.1"/>
    </source>
</evidence>
<evidence type="ECO:0008006" key="3">
    <source>
        <dbReference type="Google" id="ProtNLM"/>
    </source>
</evidence>
<keyword evidence="2" id="KW-1185">Reference proteome</keyword>
<dbReference type="STRING" id="688269.Theth_0218"/>
<dbReference type="PATRIC" id="fig|688269.3.peg.223"/>
<dbReference type="Proteomes" id="UP000006804">
    <property type="component" value="Chromosome"/>
</dbReference>
<gene>
    <name evidence="1" type="ORF">Theth_0218</name>
</gene>
<organism evidence="1 2">
    <name type="scientific">Pseudothermotoga thermarum DSM 5069</name>
    <dbReference type="NCBI Taxonomy" id="688269"/>
    <lineage>
        <taxon>Bacteria</taxon>
        <taxon>Thermotogati</taxon>
        <taxon>Thermotogota</taxon>
        <taxon>Thermotogae</taxon>
        <taxon>Thermotogales</taxon>
        <taxon>Thermotogaceae</taxon>
        <taxon>Pseudothermotoga</taxon>
    </lineage>
</organism>
<dbReference type="AlphaFoldDB" id="F7YWT2"/>
<name>F7YWT2_9THEM</name>
<dbReference type="eggNOG" id="ENOG5033DN5">
    <property type="taxonomic scope" value="Bacteria"/>
</dbReference>
<sequence length="354" mass="38398" precursor="true">MKKILILLLVLSTILAFSYQWEVFPGFFKPLKNLGMGGTYVTTSEGLGALLLNPALYKGGFDLNSQIVMSNNVTILPKLFPVITNPASFTELLTDSEFLNAMQGVHSYGMNFAVGYGANLLGFTIGGMGALQADAFWNLSLLNPSNAELGAWAGYFGVLGASFEILDGFKLGASVGGGMAGFLIPATATQYPAKIDITAEDPFTGLLPDDPSKILQQINKPFFIASVGGIYELEGWRFGASYFMTAPDILNGTDFRGIFSGGLSYTWQFLTVAFEVEDILNMEKTWLRKLNAGVETNFGFIKLFGGLHAGWLTGGLKLEIPFVNIGFVAYVYEYSNAAGLMGEQKYILTFDSKF</sequence>
<dbReference type="KEGG" id="tta:Theth_0218"/>
<dbReference type="RefSeq" id="WP_013931542.1">
    <property type="nucleotide sequence ID" value="NC_015707.1"/>
</dbReference>
<evidence type="ECO:0000313" key="2">
    <source>
        <dbReference type="Proteomes" id="UP000006804"/>
    </source>
</evidence>
<protein>
    <recommendedName>
        <fullName evidence="3">DUF5723 domain-containing protein</fullName>
    </recommendedName>
</protein>
<dbReference type="OrthoDB" id="43696at2"/>